<sequence length="110" mass="12337">MSQEKLKDVKVTFIETTYFNTDAENFMALVQKLTGKEPSKANKMTPAQIAPQAYGAVVLPSTALSKMKAPCANEEFEIEAVGTKDVVDEVDSWFVELEPHLDDLYEFMNQ</sequence>
<gene>
    <name evidence="2" type="ORF">FCM35_KLT05655</name>
</gene>
<dbReference type="InterPro" id="IPR039608">
    <property type="entry name" value="VQ_1/10"/>
</dbReference>
<name>A0A833QYB9_9POAL</name>
<protein>
    <recommendedName>
        <fullName evidence="1">VQ domain-containing protein</fullName>
    </recommendedName>
</protein>
<organism evidence="2 3">
    <name type="scientific">Carex littledalei</name>
    <dbReference type="NCBI Taxonomy" id="544730"/>
    <lineage>
        <taxon>Eukaryota</taxon>
        <taxon>Viridiplantae</taxon>
        <taxon>Streptophyta</taxon>
        <taxon>Embryophyta</taxon>
        <taxon>Tracheophyta</taxon>
        <taxon>Spermatophyta</taxon>
        <taxon>Magnoliopsida</taxon>
        <taxon>Liliopsida</taxon>
        <taxon>Poales</taxon>
        <taxon>Cyperaceae</taxon>
        <taxon>Cyperoideae</taxon>
        <taxon>Cariceae</taxon>
        <taxon>Carex</taxon>
        <taxon>Carex subgen. Euthyceras</taxon>
    </lineage>
</organism>
<evidence type="ECO:0000259" key="1">
    <source>
        <dbReference type="Pfam" id="PF05678"/>
    </source>
</evidence>
<reference evidence="2" key="1">
    <citation type="submission" date="2020-01" db="EMBL/GenBank/DDBJ databases">
        <title>Genome sequence of Kobresia littledalei, the first chromosome-level genome in the family Cyperaceae.</title>
        <authorList>
            <person name="Qu G."/>
        </authorList>
    </citation>
    <scope>NUCLEOTIDE SEQUENCE</scope>
    <source>
        <strain evidence="2">C.B.Clarke</strain>
        <tissue evidence="2">Leaf</tissue>
    </source>
</reference>
<keyword evidence="3" id="KW-1185">Reference proteome</keyword>
<dbReference type="AlphaFoldDB" id="A0A833QYB9"/>
<dbReference type="InterPro" id="IPR008889">
    <property type="entry name" value="VQ"/>
</dbReference>
<dbReference type="PANTHER" id="PTHR34777">
    <property type="entry name" value="VQ MOTIF-CONTAINING PROTEIN 10"/>
    <property type="match status" value="1"/>
</dbReference>
<dbReference type="PANTHER" id="PTHR34777:SF1">
    <property type="entry name" value="VQ MOTIF-CONTAINING PROTEIN 10"/>
    <property type="match status" value="1"/>
</dbReference>
<evidence type="ECO:0000313" key="2">
    <source>
        <dbReference type="EMBL" id="KAF3328577.1"/>
    </source>
</evidence>
<feature type="domain" description="VQ" evidence="1">
    <location>
        <begin position="14"/>
        <end position="36"/>
    </location>
</feature>
<dbReference type="EMBL" id="SWLB01000015">
    <property type="protein sequence ID" value="KAF3328577.1"/>
    <property type="molecule type" value="Genomic_DNA"/>
</dbReference>
<dbReference type="Proteomes" id="UP000623129">
    <property type="component" value="Unassembled WGS sequence"/>
</dbReference>
<accession>A0A833QYB9</accession>
<comment type="caution">
    <text evidence="2">The sequence shown here is derived from an EMBL/GenBank/DDBJ whole genome shotgun (WGS) entry which is preliminary data.</text>
</comment>
<proteinExistence type="predicted"/>
<dbReference type="Pfam" id="PF05678">
    <property type="entry name" value="VQ"/>
    <property type="match status" value="1"/>
</dbReference>
<evidence type="ECO:0000313" key="3">
    <source>
        <dbReference type="Proteomes" id="UP000623129"/>
    </source>
</evidence>